<organism evidence="2 3">
    <name type="scientific">Geodermatophilus tzadiensis</name>
    <dbReference type="NCBI Taxonomy" id="1137988"/>
    <lineage>
        <taxon>Bacteria</taxon>
        <taxon>Bacillati</taxon>
        <taxon>Actinomycetota</taxon>
        <taxon>Actinomycetes</taxon>
        <taxon>Geodermatophilales</taxon>
        <taxon>Geodermatophilaceae</taxon>
        <taxon>Geodermatophilus</taxon>
    </lineage>
</organism>
<dbReference type="Proteomes" id="UP000239210">
    <property type="component" value="Unassembled WGS sequence"/>
</dbReference>
<reference evidence="2 3" key="1">
    <citation type="submission" date="2018-03" db="EMBL/GenBank/DDBJ databases">
        <title>Genomic Encyclopedia of Archaeal and Bacterial Type Strains, Phase II (KMG-II): from individual species to whole genera.</title>
        <authorList>
            <person name="Goeker M."/>
        </authorList>
    </citation>
    <scope>NUCLEOTIDE SEQUENCE [LARGE SCALE GENOMIC DNA]</scope>
    <source>
        <strain evidence="2 3">DSM 45416</strain>
    </source>
</reference>
<dbReference type="AlphaFoldDB" id="A0A2T0TVB1"/>
<dbReference type="InterPro" id="IPR013078">
    <property type="entry name" value="His_Pase_superF_clade-1"/>
</dbReference>
<proteinExistence type="predicted"/>
<dbReference type="InterPro" id="IPR050275">
    <property type="entry name" value="PGM_Phosphatase"/>
</dbReference>
<dbReference type="RefSeq" id="WP_170121281.1">
    <property type="nucleotide sequence ID" value="NZ_PVTG01000005.1"/>
</dbReference>
<dbReference type="CDD" id="cd07067">
    <property type="entry name" value="HP_PGM_like"/>
    <property type="match status" value="1"/>
</dbReference>
<evidence type="ECO:0000256" key="1">
    <source>
        <dbReference type="SAM" id="MobiDB-lite"/>
    </source>
</evidence>
<dbReference type="PANTHER" id="PTHR48100">
    <property type="entry name" value="BROAD-SPECIFICITY PHOSPHATASE YOR283W-RELATED"/>
    <property type="match status" value="1"/>
</dbReference>
<name>A0A2T0TVB1_9ACTN</name>
<dbReference type="Pfam" id="PF00300">
    <property type="entry name" value="His_Phos_1"/>
    <property type="match status" value="1"/>
</dbReference>
<dbReference type="InterPro" id="IPR029033">
    <property type="entry name" value="His_PPase_superfam"/>
</dbReference>
<feature type="region of interest" description="Disordered" evidence="1">
    <location>
        <begin position="35"/>
        <end position="60"/>
    </location>
</feature>
<dbReference type="GO" id="GO:0016791">
    <property type="term" value="F:phosphatase activity"/>
    <property type="evidence" value="ECO:0007669"/>
    <property type="project" value="TreeGrafter"/>
</dbReference>
<dbReference type="SMART" id="SM00855">
    <property type="entry name" value="PGAM"/>
    <property type="match status" value="1"/>
</dbReference>
<gene>
    <name evidence="2" type="ORF">LY71_10537</name>
</gene>
<sequence>MTRDLRSHLPGDLQAPFTRPAGATEVLLVRHGSAAHQGLTSPDGPDVLEGQADPPLTPAGAAQAEAVARRLGQMAVDGVFVTSLRRTQQTAAPLAEALGLEPEVVADLREISLGELEGDEFERRRQAGDPVLARAFAEQRWDVIPGAESMHSFAQRVSRGLKRVADVVGPDAAAVAIVHGGVVAELCHQVTGSDRFAFVHVENASITTLLRTDEGRWRLRTFNDTAHLVEQPDRQRGEQPRSS</sequence>
<dbReference type="SUPFAM" id="SSF53254">
    <property type="entry name" value="Phosphoglycerate mutase-like"/>
    <property type="match status" value="1"/>
</dbReference>
<evidence type="ECO:0000313" key="2">
    <source>
        <dbReference type="EMBL" id="PRY49593.1"/>
    </source>
</evidence>
<comment type="caution">
    <text evidence="2">The sequence shown here is derived from an EMBL/GenBank/DDBJ whole genome shotgun (WGS) entry which is preliminary data.</text>
</comment>
<dbReference type="GO" id="GO:0005737">
    <property type="term" value="C:cytoplasm"/>
    <property type="evidence" value="ECO:0007669"/>
    <property type="project" value="TreeGrafter"/>
</dbReference>
<keyword evidence="3" id="KW-1185">Reference proteome</keyword>
<dbReference type="EMBL" id="PVTG01000005">
    <property type="protein sequence ID" value="PRY49593.1"/>
    <property type="molecule type" value="Genomic_DNA"/>
</dbReference>
<protein>
    <submittedName>
        <fullName evidence="2">Putative phosphoglycerate mutase</fullName>
    </submittedName>
</protein>
<dbReference type="Gene3D" id="3.40.50.1240">
    <property type="entry name" value="Phosphoglycerate mutase-like"/>
    <property type="match status" value="1"/>
</dbReference>
<accession>A0A2T0TVB1</accession>
<dbReference type="PANTHER" id="PTHR48100:SF1">
    <property type="entry name" value="HISTIDINE PHOSPHATASE FAMILY PROTEIN-RELATED"/>
    <property type="match status" value="1"/>
</dbReference>
<evidence type="ECO:0000313" key="3">
    <source>
        <dbReference type="Proteomes" id="UP000239210"/>
    </source>
</evidence>